<name>A0A1H3R281_9PSEU</name>
<gene>
    <name evidence="1" type="ORF">SAMN05421504_110234</name>
</gene>
<sequence>MVRASEPVLPSTVVATHLAASAAELAKCAESPQDFGNPEDVAKVIIQVLEAQRAISRALGGLAVRMDAAKTTALSEAPAVEVEVLAEVLRAAAEAVHYSGEALAEAGPSFESVISSVSSNTRL</sequence>
<accession>A0A1H3R281</accession>
<protein>
    <recommendedName>
        <fullName evidence="3">PE family protein</fullName>
    </recommendedName>
</protein>
<dbReference type="STRING" id="589385.SAMN05421504_110234"/>
<keyword evidence="2" id="KW-1185">Reference proteome</keyword>
<proteinExistence type="predicted"/>
<evidence type="ECO:0000313" key="1">
    <source>
        <dbReference type="EMBL" id="SDZ19942.1"/>
    </source>
</evidence>
<evidence type="ECO:0000313" key="2">
    <source>
        <dbReference type="Proteomes" id="UP000199515"/>
    </source>
</evidence>
<reference evidence="1 2" key="1">
    <citation type="submission" date="2016-10" db="EMBL/GenBank/DDBJ databases">
        <authorList>
            <person name="de Groot N.N."/>
        </authorList>
    </citation>
    <scope>NUCLEOTIDE SEQUENCE [LARGE SCALE GENOMIC DNA]</scope>
    <source>
        <strain evidence="1 2">CPCC 202699</strain>
    </source>
</reference>
<dbReference type="EMBL" id="FNON01000010">
    <property type="protein sequence ID" value="SDZ19942.1"/>
    <property type="molecule type" value="Genomic_DNA"/>
</dbReference>
<evidence type="ECO:0008006" key="3">
    <source>
        <dbReference type="Google" id="ProtNLM"/>
    </source>
</evidence>
<organism evidence="1 2">
    <name type="scientific">Amycolatopsis xylanica</name>
    <dbReference type="NCBI Taxonomy" id="589385"/>
    <lineage>
        <taxon>Bacteria</taxon>
        <taxon>Bacillati</taxon>
        <taxon>Actinomycetota</taxon>
        <taxon>Actinomycetes</taxon>
        <taxon>Pseudonocardiales</taxon>
        <taxon>Pseudonocardiaceae</taxon>
        <taxon>Amycolatopsis</taxon>
    </lineage>
</organism>
<dbReference type="AlphaFoldDB" id="A0A1H3R281"/>
<dbReference type="Proteomes" id="UP000199515">
    <property type="component" value="Unassembled WGS sequence"/>
</dbReference>
<dbReference type="RefSeq" id="WP_091297375.1">
    <property type="nucleotide sequence ID" value="NZ_FNON01000010.1"/>
</dbReference>